<protein>
    <submittedName>
        <fullName evidence="2">Uncharacterized protein</fullName>
    </submittedName>
</protein>
<evidence type="ECO:0000256" key="1">
    <source>
        <dbReference type="SAM" id="MobiDB-lite"/>
    </source>
</evidence>
<reference evidence="2" key="1">
    <citation type="journal article" date="2016" name="Int. J. Syst. Evol. Microbiol.">
        <title>Pseudoxanthomonas helianthi sp. nov., isolated from roots of Jerusalem artichoke (Helianthus tuberosus).</title>
        <authorList>
            <person name="Kittiwongwattana C."/>
            <person name="Thawai C."/>
        </authorList>
    </citation>
    <scope>NUCLEOTIDE SEQUENCE</scope>
    <source>
        <strain evidence="2">110414</strain>
    </source>
</reference>
<dbReference type="AlphaFoldDB" id="A0A940X452"/>
<sequence length="147" mass="15864">MAVSDKQNPPAGTIQVDPEEGFGPHVTERFLDFYGEGSVFVTATVDCLNHRFASVLMKSGGLPADHVALQYGTPEMRGSLESLLKALAMQGLSKPPVLLMRSATGYEEPQQFISTASSILGAELVTNWMHLLEQEDYAGADALLSIH</sequence>
<evidence type="ECO:0000313" key="3">
    <source>
        <dbReference type="Proteomes" id="UP000673447"/>
    </source>
</evidence>
<accession>A0A940X452</accession>
<dbReference type="EMBL" id="JAGKTC010000001">
    <property type="protein sequence ID" value="MBP3984058.1"/>
    <property type="molecule type" value="Genomic_DNA"/>
</dbReference>
<proteinExistence type="predicted"/>
<dbReference type="RefSeq" id="WP_210535854.1">
    <property type="nucleotide sequence ID" value="NZ_JAGKTC010000001.1"/>
</dbReference>
<feature type="region of interest" description="Disordered" evidence="1">
    <location>
        <begin position="1"/>
        <end position="20"/>
    </location>
</feature>
<gene>
    <name evidence="2" type="ORF">J5837_06415</name>
</gene>
<comment type="caution">
    <text evidence="2">The sequence shown here is derived from an EMBL/GenBank/DDBJ whole genome shotgun (WGS) entry which is preliminary data.</text>
</comment>
<name>A0A940X452_9GAMM</name>
<reference evidence="2" key="2">
    <citation type="submission" date="2021-03" db="EMBL/GenBank/DDBJ databases">
        <authorList>
            <person name="Cao W."/>
        </authorList>
    </citation>
    <scope>NUCLEOTIDE SEQUENCE</scope>
    <source>
        <strain evidence="2">110414</strain>
    </source>
</reference>
<dbReference type="Proteomes" id="UP000673447">
    <property type="component" value="Unassembled WGS sequence"/>
</dbReference>
<organism evidence="2 3">
    <name type="scientific">Pseudoxanthomonas helianthi</name>
    <dbReference type="NCBI Taxonomy" id="1453541"/>
    <lineage>
        <taxon>Bacteria</taxon>
        <taxon>Pseudomonadati</taxon>
        <taxon>Pseudomonadota</taxon>
        <taxon>Gammaproteobacteria</taxon>
        <taxon>Lysobacterales</taxon>
        <taxon>Lysobacteraceae</taxon>
        <taxon>Pseudoxanthomonas</taxon>
    </lineage>
</organism>
<keyword evidence="3" id="KW-1185">Reference proteome</keyword>
<evidence type="ECO:0000313" key="2">
    <source>
        <dbReference type="EMBL" id="MBP3984058.1"/>
    </source>
</evidence>